<organism evidence="1 2">
    <name type="scientific">Caballeronia calidae</name>
    <dbReference type="NCBI Taxonomy" id="1777139"/>
    <lineage>
        <taxon>Bacteria</taxon>
        <taxon>Pseudomonadati</taxon>
        <taxon>Pseudomonadota</taxon>
        <taxon>Betaproteobacteria</taxon>
        <taxon>Burkholderiales</taxon>
        <taxon>Burkholderiaceae</taxon>
        <taxon>Caballeronia</taxon>
    </lineage>
</organism>
<evidence type="ECO:0000313" key="2">
    <source>
        <dbReference type="Proteomes" id="UP000071859"/>
    </source>
</evidence>
<reference evidence="1" key="1">
    <citation type="submission" date="2016-01" db="EMBL/GenBank/DDBJ databases">
        <authorList>
            <person name="Peeters C."/>
        </authorList>
    </citation>
    <scope>NUCLEOTIDE SEQUENCE</scope>
    <source>
        <strain evidence="1">LMG 29321</strain>
    </source>
</reference>
<gene>
    <name evidence="1" type="ORF">AWB78_01389</name>
</gene>
<sequence>MSHVYIEPLPKGCWGPIDGYSLEFRDGDRVTQQVYRSERLAISEIKLRGYVPLTARVRITDKSEPAHWESV</sequence>
<proteinExistence type="predicted"/>
<keyword evidence="2" id="KW-1185">Reference proteome</keyword>
<name>A0A158A873_9BURK</name>
<evidence type="ECO:0000313" key="1">
    <source>
        <dbReference type="EMBL" id="SAK54034.1"/>
    </source>
</evidence>
<accession>A0A158A873</accession>
<comment type="caution">
    <text evidence="1">The sequence shown here is derived from an EMBL/GenBank/DDBJ whole genome shotgun (WGS) entry which is preliminary data.</text>
</comment>
<dbReference type="EMBL" id="FCOX02000004">
    <property type="protein sequence ID" value="SAK54034.1"/>
    <property type="molecule type" value="Genomic_DNA"/>
</dbReference>
<protein>
    <submittedName>
        <fullName evidence="1">Uncharacterized protein</fullName>
    </submittedName>
</protein>
<dbReference type="AlphaFoldDB" id="A0A158A873"/>
<dbReference type="Proteomes" id="UP000071859">
    <property type="component" value="Unassembled WGS sequence"/>
</dbReference>